<dbReference type="AlphaFoldDB" id="A0AAD5J0I9"/>
<organism evidence="2 3">
    <name type="scientific">Acer negundo</name>
    <name type="common">Box elder</name>
    <dbReference type="NCBI Taxonomy" id="4023"/>
    <lineage>
        <taxon>Eukaryota</taxon>
        <taxon>Viridiplantae</taxon>
        <taxon>Streptophyta</taxon>
        <taxon>Embryophyta</taxon>
        <taxon>Tracheophyta</taxon>
        <taxon>Spermatophyta</taxon>
        <taxon>Magnoliopsida</taxon>
        <taxon>eudicotyledons</taxon>
        <taxon>Gunneridae</taxon>
        <taxon>Pentapetalae</taxon>
        <taxon>rosids</taxon>
        <taxon>malvids</taxon>
        <taxon>Sapindales</taxon>
        <taxon>Sapindaceae</taxon>
        <taxon>Hippocastanoideae</taxon>
        <taxon>Acereae</taxon>
        <taxon>Acer</taxon>
    </lineage>
</organism>
<dbReference type="EMBL" id="JAJSOW010000101">
    <property type="protein sequence ID" value="KAI9182006.1"/>
    <property type="molecule type" value="Genomic_DNA"/>
</dbReference>
<comment type="caution">
    <text evidence="2">The sequence shown here is derived from an EMBL/GenBank/DDBJ whole genome shotgun (WGS) entry which is preliminary data.</text>
</comment>
<evidence type="ECO:0000256" key="1">
    <source>
        <dbReference type="SAM" id="MobiDB-lite"/>
    </source>
</evidence>
<reference evidence="2" key="2">
    <citation type="submission" date="2023-02" db="EMBL/GenBank/DDBJ databases">
        <authorList>
            <person name="Swenson N.G."/>
            <person name="Wegrzyn J.L."/>
            <person name="Mcevoy S.L."/>
        </authorList>
    </citation>
    <scope>NUCLEOTIDE SEQUENCE</scope>
    <source>
        <strain evidence="2">91603</strain>
        <tissue evidence="2">Leaf</tissue>
    </source>
</reference>
<gene>
    <name evidence="2" type="ORF">LWI28_021013</name>
</gene>
<evidence type="ECO:0000313" key="3">
    <source>
        <dbReference type="Proteomes" id="UP001064489"/>
    </source>
</evidence>
<proteinExistence type="predicted"/>
<keyword evidence="3" id="KW-1185">Reference proteome</keyword>
<sequence length="193" mass="21438">MSERDSVEVASEYEPRSLSASSVSDEPTHVLKIPSLGDLGNNGVESQVLRDVLPSRSGEKAKESVETLLDVRVSPTLKDFVSIYQRNKSASTLGQFYLKCTHPTGNPLPQGKKHEGDSQTKWVIAQGSWGRTVLMQKKRVSIRTSFNYEGSWPQVIDTFSSFEEKIARIVGSKGENVGKKYVMDPSRLIDISF</sequence>
<accession>A0AAD5J0I9</accession>
<feature type="region of interest" description="Disordered" evidence="1">
    <location>
        <begin position="1"/>
        <end position="43"/>
    </location>
</feature>
<protein>
    <submittedName>
        <fullName evidence="2">Uncharacterized protein</fullName>
    </submittedName>
</protein>
<reference evidence="2" key="1">
    <citation type="journal article" date="2022" name="Plant J.">
        <title>Strategies of tolerance reflected in two North American maple genomes.</title>
        <authorList>
            <person name="McEvoy S.L."/>
            <person name="Sezen U.U."/>
            <person name="Trouern-Trend A."/>
            <person name="McMahon S.M."/>
            <person name="Schaberg P.G."/>
            <person name="Yang J."/>
            <person name="Wegrzyn J.L."/>
            <person name="Swenson N.G."/>
        </authorList>
    </citation>
    <scope>NUCLEOTIDE SEQUENCE</scope>
    <source>
        <strain evidence="2">91603</strain>
    </source>
</reference>
<name>A0AAD5J0I9_ACENE</name>
<dbReference type="Proteomes" id="UP001064489">
    <property type="component" value="Chromosome 4"/>
</dbReference>
<evidence type="ECO:0000313" key="2">
    <source>
        <dbReference type="EMBL" id="KAI9182006.1"/>
    </source>
</evidence>